<evidence type="ECO:0000259" key="2">
    <source>
        <dbReference type="Pfam" id="PF22181"/>
    </source>
</evidence>
<dbReference type="Pfam" id="PF22181">
    <property type="entry name" value="TarS_linker"/>
    <property type="match status" value="1"/>
</dbReference>
<reference evidence="4" key="1">
    <citation type="submission" date="2016-06" db="EMBL/GenBank/DDBJ databases">
        <authorList>
            <person name="Varghese N."/>
            <person name="Submissions Spin"/>
        </authorList>
    </citation>
    <scope>NUCLEOTIDE SEQUENCE [LARGE SCALE GENOMIC DNA]</scope>
    <source>
        <strain evidence="4">DSM 44983</strain>
    </source>
</reference>
<dbReference type="PANTHER" id="PTHR22916:SF3">
    <property type="entry name" value="UDP-GLCNAC:BETAGAL BETA-1,3-N-ACETYLGLUCOSAMINYLTRANSFERASE-LIKE PROTEIN 1"/>
    <property type="match status" value="1"/>
</dbReference>
<dbReference type="RefSeq" id="WP_067312057.1">
    <property type="nucleotide sequence ID" value="NZ_LRMV01000120.1"/>
</dbReference>
<dbReference type="Pfam" id="PF00535">
    <property type="entry name" value="Glycos_transf_2"/>
    <property type="match status" value="1"/>
</dbReference>
<dbReference type="OrthoDB" id="2676521at2"/>
<proteinExistence type="predicted"/>
<dbReference type="InterPro" id="IPR054028">
    <property type="entry name" value="TarS/TarP_linker"/>
</dbReference>
<evidence type="ECO:0000259" key="1">
    <source>
        <dbReference type="Pfam" id="PF00535"/>
    </source>
</evidence>
<keyword evidence="4" id="KW-1185">Reference proteome</keyword>
<gene>
    <name evidence="3" type="ORF">GA0070623_3152</name>
</gene>
<feature type="domain" description="Glycosyltransferase 2-like" evidence="1">
    <location>
        <begin position="11"/>
        <end position="138"/>
    </location>
</feature>
<name>A0A125Q133_9ACTN</name>
<dbReference type="Gene3D" id="3.90.550.10">
    <property type="entry name" value="Spore Coat Polysaccharide Biosynthesis Protein SpsA, Chain A"/>
    <property type="match status" value="1"/>
</dbReference>
<dbReference type="GO" id="GO:0016758">
    <property type="term" value="F:hexosyltransferase activity"/>
    <property type="evidence" value="ECO:0007669"/>
    <property type="project" value="UniProtKB-ARBA"/>
</dbReference>
<dbReference type="SUPFAM" id="SSF53448">
    <property type="entry name" value="Nucleotide-diphospho-sugar transferases"/>
    <property type="match status" value="1"/>
</dbReference>
<organism evidence="3 4">
    <name type="scientific">Micromonospora rifamycinica</name>
    <dbReference type="NCBI Taxonomy" id="291594"/>
    <lineage>
        <taxon>Bacteria</taxon>
        <taxon>Bacillati</taxon>
        <taxon>Actinomycetota</taxon>
        <taxon>Actinomycetes</taxon>
        <taxon>Micromonosporales</taxon>
        <taxon>Micromonosporaceae</taxon>
        <taxon>Micromonospora</taxon>
    </lineage>
</organism>
<dbReference type="AlphaFoldDB" id="A0A125Q133"/>
<keyword evidence="3" id="KW-0808">Transferase</keyword>
<feature type="domain" description="TarS/TarP linker" evidence="2">
    <location>
        <begin position="225"/>
        <end position="324"/>
    </location>
</feature>
<dbReference type="InterPro" id="IPR029044">
    <property type="entry name" value="Nucleotide-diphossugar_trans"/>
</dbReference>
<dbReference type="CDD" id="cd00761">
    <property type="entry name" value="Glyco_tranf_GTA_type"/>
    <property type="match status" value="1"/>
</dbReference>
<accession>A0A125Q133</accession>
<sequence length="511" mass="57116">MTASTNAPKVTVVVPAYNSGPHIEKLVTSLLRQSLPAGEFEAMFVDDGSTDSTGARLDELAAAHPHFRVLHIDNSGWPSRPRNLGVEHARGEYVFFADDDDWFGEEALERLYACATAHDADLVIGKMAGHRRSVPRELFRRNRFDATLENAPLIDSLTAHKLFRRSFLVEHDLRFPEGKRRLEDHVLVTRAYFLSRRTCVLADYVCYHHQRRTDAGNVTATALEPAGYFVNLREALDIVDAHTDPGPLRDRLHRRWLRNEMVSRLRGRRLLDAPADWVDQLVDEARRVIRDRFAPGVAAGLPPLQRIITRLIEQGRTADLRRLARWETAVRATATVQRVAPAGTTLTVSLTAELCSGDRPLTLTADGEQRLLVVPVDDLPADLRDATTGVKQSRLDVVARRRDTREEFFVPVTGTVELVPSDDGTVRLVQHGTARLDSGTLNGGRSRGTWDLKARVTSCGWTEDTLLPVAFRCAAGGAPPVVVPHPGSLRFRLRRAVARRVPESIRRAIRR</sequence>
<protein>
    <submittedName>
        <fullName evidence="3">Glycosyl transferase family 2</fullName>
    </submittedName>
</protein>
<dbReference type="EMBL" id="LT607752">
    <property type="protein sequence ID" value="SCG65824.1"/>
    <property type="molecule type" value="Genomic_DNA"/>
</dbReference>
<dbReference type="Proteomes" id="UP000198226">
    <property type="component" value="Chromosome I"/>
</dbReference>
<dbReference type="PANTHER" id="PTHR22916">
    <property type="entry name" value="GLYCOSYLTRANSFERASE"/>
    <property type="match status" value="1"/>
</dbReference>
<evidence type="ECO:0000313" key="4">
    <source>
        <dbReference type="Proteomes" id="UP000198226"/>
    </source>
</evidence>
<evidence type="ECO:0000313" key="3">
    <source>
        <dbReference type="EMBL" id="SCG65824.1"/>
    </source>
</evidence>
<dbReference type="InterPro" id="IPR001173">
    <property type="entry name" value="Glyco_trans_2-like"/>
</dbReference>